<dbReference type="EMBL" id="JAHDTB010000004">
    <property type="protein sequence ID" value="MBW8287347.1"/>
    <property type="molecule type" value="Genomic_DNA"/>
</dbReference>
<comment type="caution">
    <text evidence="14">The sequence shown here is derived from an EMBL/GenBank/DDBJ whole genome shotgun (WGS) entry which is preliminary data.</text>
</comment>
<keyword evidence="10 13" id="KW-1133">Transmembrane helix</keyword>
<dbReference type="GO" id="GO:0008233">
    <property type="term" value="F:peptidase activity"/>
    <property type="evidence" value="ECO:0007669"/>
    <property type="project" value="UniProtKB-KW"/>
</dbReference>
<evidence type="ECO:0000256" key="5">
    <source>
        <dbReference type="ARBA" id="ARBA00022670"/>
    </source>
</evidence>
<evidence type="ECO:0000256" key="11">
    <source>
        <dbReference type="ARBA" id="ARBA00023049"/>
    </source>
</evidence>
<feature type="transmembrane region" description="Helical" evidence="13">
    <location>
        <begin position="97"/>
        <end position="120"/>
    </location>
</feature>
<evidence type="ECO:0000256" key="13">
    <source>
        <dbReference type="SAM" id="Phobius"/>
    </source>
</evidence>
<dbReference type="GeneID" id="89686748"/>
<evidence type="ECO:0000256" key="7">
    <source>
        <dbReference type="ARBA" id="ARBA00022723"/>
    </source>
</evidence>
<keyword evidence="11" id="KW-0482">Metalloprotease</keyword>
<organism evidence="14 15">
    <name type="scientific">Chromobacterium subtsugae</name>
    <dbReference type="NCBI Taxonomy" id="251747"/>
    <lineage>
        <taxon>Bacteria</taxon>
        <taxon>Pseudomonadati</taxon>
        <taxon>Pseudomonadota</taxon>
        <taxon>Betaproteobacteria</taxon>
        <taxon>Neisseriales</taxon>
        <taxon>Chromobacteriaceae</taxon>
        <taxon>Chromobacterium</taxon>
    </lineage>
</organism>
<keyword evidence="8" id="KW-0378">Hydrolase</keyword>
<evidence type="ECO:0000313" key="15">
    <source>
        <dbReference type="Proteomes" id="UP000711178"/>
    </source>
</evidence>
<sequence length="214" mass="22757">MQSLSLIQQLAISILPILFAITVPAGAQAYMADHLGDRTAYMTGRRTFSPLAHIDPVGSILLPLLGVALGGFIIGWPKSLQLNAGAMRKPRSALAKVAVVTPLANLAMALLWAGLILASAHVPAYFAEPLALMALVGVKINVALMIFTLIPLPPLPGGVILQALLPQRAAWQFSRIEPYSFWILLLLMFSGLLGKLLLPLVQVIFQLIVGVAAG</sequence>
<keyword evidence="7" id="KW-0479">Metal-binding</keyword>
<evidence type="ECO:0000256" key="4">
    <source>
        <dbReference type="ARBA" id="ARBA00022475"/>
    </source>
</evidence>
<evidence type="ECO:0000256" key="1">
    <source>
        <dbReference type="ARBA" id="ARBA00001947"/>
    </source>
</evidence>
<dbReference type="RefSeq" id="WP_043577935.1">
    <property type="nucleotide sequence ID" value="NZ_CP142381.1"/>
</dbReference>
<evidence type="ECO:0000313" key="14">
    <source>
        <dbReference type="EMBL" id="MBW8287347.1"/>
    </source>
</evidence>
<evidence type="ECO:0000256" key="2">
    <source>
        <dbReference type="ARBA" id="ARBA00004651"/>
    </source>
</evidence>
<dbReference type="GO" id="GO:0006508">
    <property type="term" value="P:proteolysis"/>
    <property type="evidence" value="ECO:0007669"/>
    <property type="project" value="UniProtKB-KW"/>
</dbReference>
<keyword evidence="4" id="KW-1003">Cell membrane</keyword>
<gene>
    <name evidence="14" type="ORF">KIF53_06860</name>
</gene>
<keyword evidence="5 14" id="KW-0645">Protease</keyword>
<keyword evidence="15" id="KW-1185">Reference proteome</keyword>
<dbReference type="Proteomes" id="UP000711178">
    <property type="component" value="Unassembled WGS sequence"/>
</dbReference>
<evidence type="ECO:0000256" key="8">
    <source>
        <dbReference type="ARBA" id="ARBA00022801"/>
    </source>
</evidence>
<feature type="transmembrane region" description="Helical" evidence="13">
    <location>
        <begin position="181"/>
        <end position="209"/>
    </location>
</feature>
<evidence type="ECO:0000256" key="10">
    <source>
        <dbReference type="ARBA" id="ARBA00022989"/>
    </source>
</evidence>
<evidence type="ECO:0000256" key="12">
    <source>
        <dbReference type="ARBA" id="ARBA00023136"/>
    </source>
</evidence>
<dbReference type="CDD" id="cd06158">
    <property type="entry name" value="S2P-M50_like_1"/>
    <property type="match status" value="1"/>
</dbReference>
<dbReference type="InterPro" id="IPR044537">
    <property type="entry name" value="Rip2-like"/>
</dbReference>
<evidence type="ECO:0000256" key="6">
    <source>
        <dbReference type="ARBA" id="ARBA00022692"/>
    </source>
</evidence>
<feature type="transmembrane region" description="Helical" evidence="13">
    <location>
        <begin position="140"/>
        <end position="161"/>
    </location>
</feature>
<feature type="transmembrane region" description="Helical" evidence="13">
    <location>
        <begin position="53"/>
        <end position="76"/>
    </location>
</feature>
<dbReference type="PANTHER" id="PTHR35864">
    <property type="entry name" value="ZINC METALLOPROTEASE MJ0611-RELATED"/>
    <property type="match status" value="1"/>
</dbReference>
<name>A0ABS7FBH5_9NEIS</name>
<protein>
    <submittedName>
        <fullName evidence="14">Site-2 protease family protein</fullName>
    </submittedName>
</protein>
<dbReference type="InterPro" id="IPR052348">
    <property type="entry name" value="Metallopeptidase_M50B"/>
</dbReference>
<accession>A0ABS7FBH5</accession>
<keyword evidence="6 13" id="KW-0812">Transmembrane</keyword>
<dbReference type="PANTHER" id="PTHR35864:SF1">
    <property type="entry name" value="ZINC METALLOPROTEASE YWHC-RELATED"/>
    <property type="match status" value="1"/>
</dbReference>
<proteinExistence type="inferred from homology"/>
<comment type="similarity">
    <text evidence="3">Belongs to the peptidase M50B family.</text>
</comment>
<comment type="cofactor">
    <cofactor evidence="1">
        <name>Zn(2+)</name>
        <dbReference type="ChEBI" id="CHEBI:29105"/>
    </cofactor>
</comment>
<reference evidence="14 15" key="1">
    <citation type="submission" date="2021-05" db="EMBL/GenBank/DDBJ databases">
        <title>Draft Whole Genome Sequencing Of Biosensor Chromobacterium violaceum Strain CV026 Reveals A Regulatory RNA In Chromobacterium violaceum Phenotype Regulatory Network.</title>
        <authorList>
            <person name="Hong K.W."/>
            <person name="Chan K.G."/>
            <person name="Chang C.-Y."/>
        </authorList>
    </citation>
    <scope>NUCLEOTIDE SEQUENCE [LARGE SCALE GENOMIC DNA]</scope>
    <source>
        <strain evidence="14 15">ATCC 31532</strain>
    </source>
</reference>
<evidence type="ECO:0000256" key="9">
    <source>
        <dbReference type="ARBA" id="ARBA00022833"/>
    </source>
</evidence>
<keyword evidence="9" id="KW-0862">Zinc</keyword>
<comment type="subcellular location">
    <subcellularLocation>
        <location evidence="2">Cell membrane</location>
        <topology evidence="2">Multi-pass membrane protein</topology>
    </subcellularLocation>
</comment>
<keyword evidence="12 13" id="KW-0472">Membrane</keyword>
<evidence type="ECO:0000256" key="3">
    <source>
        <dbReference type="ARBA" id="ARBA00007931"/>
    </source>
</evidence>